<dbReference type="Gene3D" id="3.90.70.10">
    <property type="entry name" value="Cysteine proteinases"/>
    <property type="match status" value="1"/>
</dbReference>
<accession>A0A2T4JTJ0</accession>
<dbReference type="AlphaFoldDB" id="A0A2T4JTJ0"/>
<dbReference type="SUPFAM" id="SSF52540">
    <property type="entry name" value="P-loop containing nucleoside triphosphate hydrolases"/>
    <property type="match status" value="1"/>
</dbReference>
<keyword evidence="4" id="KW-0378">Hydrolase</keyword>
<dbReference type="InterPro" id="IPR017750">
    <property type="entry name" value="ATPase_T1SS"/>
</dbReference>
<feature type="transmembrane region" description="Helical" evidence="8">
    <location>
        <begin position="202"/>
        <end position="222"/>
    </location>
</feature>
<evidence type="ECO:0000256" key="8">
    <source>
        <dbReference type="SAM" id="Phobius"/>
    </source>
</evidence>
<name>A0A2T4JTJ0_9RHOB</name>
<dbReference type="GO" id="GO:0016887">
    <property type="term" value="F:ATP hydrolysis activity"/>
    <property type="evidence" value="ECO:0007669"/>
    <property type="project" value="InterPro"/>
</dbReference>
<keyword evidence="6 8" id="KW-1133">Transmembrane helix</keyword>
<reference evidence="12 13" key="1">
    <citation type="submission" date="2018-03" db="EMBL/GenBank/DDBJ databases">
        <title>Cereibacter changlensis.</title>
        <authorList>
            <person name="Meyer T.E."/>
            <person name="Miller S."/>
            <person name="Lodha T."/>
            <person name="Gandham S."/>
            <person name="Chintalapati S."/>
            <person name="Chintalapati V.R."/>
        </authorList>
    </citation>
    <scope>NUCLEOTIDE SEQUENCE [LARGE SCALE GENOMIC DNA]</scope>
    <source>
        <strain evidence="12 13">JA139</strain>
    </source>
</reference>
<keyword evidence="2 8" id="KW-0812">Transmembrane</keyword>
<dbReference type="EMBL" id="PZKG01000061">
    <property type="protein sequence ID" value="PTE21204.1"/>
    <property type="molecule type" value="Genomic_DNA"/>
</dbReference>
<proteinExistence type="predicted"/>
<dbReference type="GO" id="GO:0005886">
    <property type="term" value="C:plasma membrane"/>
    <property type="evidence" value="ECO:0007669"/>
    <property type="project" value="UniProtKB-SubCell"/>
</dbReference>
<evidence type="ECO:0000256" key="3">
    <source>
        <dbReference type="ARBA" id="ARBA00022741"/>
    </source>
</evidence>
<evidence type="ECO:0000313" key="13">
    <source>
        <dbReference type="Proteomes" id="UP000241010"/>
    </source>
</evidence>
<dbReference type="PANTHER" id="PTHR43394:SF1">
    <property type="entry name" value="ATP-BINDING CASSETTE SUB-FAMILY B MEMBER 10, MITOCHONDRIAL"/>
    <property type="match status" value="1"/>
</dbReference>
<organism evidence="12 13">
    <name type="scientific">Cereibacter changlensis JA139</name>
    <dbReference type="NCBI Taxonomy" id="1188249"/>
    <lineage>
        <taxon>Bacteria</taxon>
        <taxon>Pseudomonadati</taxon>
        <taxon>Pseudomonadota</taxon>
        <taxon>Alphaproteobacteria</taxon>
        <taxon>Rhodobacterales</taxon>
        <taxon>Paracoccaceae</taxon>
        <taxon>Cereibacter</taxon>
    </lineage>
</organism>
<evidence type="ECO:0000313" key="12">
    <source>
        <dbReference type="EMBL" id="PTE21204.1"/>
    </source>
</evidence>
<dbReference type="InterPro" id="IPR003439">
    <property type="entry name" value="ABC_transporter-like_ATP-bd"/>
</dbReference>
<dbReference type="NCBIfam" id="TIGR03375">
    <property type="entry name" value="type_I_sec_LssB"/>
    <property type="match status" value="1"/>
</dbReference>
<keyword evidence="3" id="KW-0547">Nucleotide-binding</keyword>
<dbReference type="Proteomes" id="UP000241010">
    <property type="component" value="Unassembled WGS sequence"/>
</dbReference>
<evidence type="ECO:0000259" key="9">
    <source>
        <dbReference type="PROSITE" id="PS50893"/>
    </source>
</evidence>
<gene>
    <name evidence="12" type="ORF">C5F48_13520</name>
</gene>
<dbReference type="PROSITE" id="PS50893">
    <property type="entry name" value="ABC_TRANSPORTER_2"/>
    <property type="match status" value="1"/>
</dbReference>
<dbReference type="RefSeq" id="WP_107664434.1">
    <property type="nucleotide sequence ID" value="NZ_PZKG01000061.1"/>
</dbReference>
<dbReference type="PANTHER" id="PTHR43394">
    <property type="entry name" value="ATP-DEPENDENT PERMEASE MDL1, MITOCHONDRIAL"/>
    <property type="match status" value="1"/>
</dbReference>
<dbReference type="InterPro" id="IPR005074">
    <property type="entry name" value="Peptidase_C39"/>
</dbReference>
<dbReference type="Pfam" id="PF00005">
    <property type="entry name" value="ABC_tran"/>
    <property type="match status" value="1"/>
</dbReference>
<dbReference type="Pfam" id="PF00664">
    <property type="entry name" value="ABC_membrane"/>
    <property type="match status" value="1"/>
</dbReference>
<protein>
    <submittedName>
        <fullName evidence="12">Type I secretion system permease/ATPase</fullName>
    </submittedName>
</protein>
<feature type="transmembrane region" description="Helical" evidence="8">
    <location>
        <begin position="280"/>
        <end position="298"/>
    </location>
</feature>
<dbReference type="Gene3D" id="1.20.1560.10">
    <property type="entry name" value="ABC transporter type 1, transmembrane domain"/>
    <property type="match status" value="1"/>
</dbReference>
<keyword evidence="5" id="KW-0067">ATP-binding</keyword>
<sequence>MQAEATLQGPAPQGAALQQGWTEAVLRIAAHYRIAVSPERVRLDLAWAADRDRLETLARSAGLSIRQVGGGAGPISGLRLPLLAEFDGGEIGVIERDSGGEFGVVFAGDQALETPVAAAELAARLRRLFVLRPLSGRADRRIDDYIAPWRPDWLRSIALADLAPYRAVMVASLVSNVLALAGTIFSMQVYDRVVPGQSMSTLWVLFIGVMMATAFGLLMKVARGRITDLAGKAADLRISDRVFGHALRVRNTARPRSTGTFISQIRELEHVREMMTSTTVAALADVPFFLLFCALFFYIAGVLVWIPLAAMVLLVAPGLLAQKRLRRLAEANTRESALRSAMLVEAIQGLDDIKSLQAEARFQNLWNHYNETTAGSSMELRDLVNRLSSWAQTVQGGVFAVVIFFGAPMVMAGEMSTGVLVAASMLSSRMLAPLASVTQILNRWQQAKVARRALDGLMSLPVDAAEREQCIHKPVIAGAFQLREAVFGHDPQTPALKVAALNIAPGERIAILGRNGAGKSTLLAGLAGLLEPLAGEVRVDDVEMGLIDPTDLRRDIGLIGQGARLFHGTLRENLTLGAPMASDAEILDILGRMGLVEFIHRLPKGLDHMVSEGGLGLSGGQKQGLLLARLLLRRPKVLLLDEPTAAFDEVSEAAVIEVLGRLGPDITVIVATHRPAMLRIAERLIVVSNGAIAMDGPKDRVMAQLRGGKAAA</sequence>
<dbReference type="GO" id="GO:0008233">
    <property type="term" value="F:peptidase activity"/>
    <property type="evidence" value="ECO:0007669"/>
    <property type="project" value="InterPro"/>
</dbReference>
<dbReference type="GO" id="GO:0005524">
    <property type="term" value="F:ATP binding"/>
    <property type="evidence" value="ECO:0007669"/>
    <property type="project" value="UniProtKB-KW"/>
</dbReference>
<dbReference type="OrthoDB" id="9808328at2"/>
<evidence type="ECO:0000256" key="6">
    <source>
        <dbReference type="ARBA" id="ARBA00022989"/>
    </source>
</evidence>
<feature type="domain" description="Peptidase C39" evidence="11">
    <location>
        <begin position="13"/>
        <end position="132"/>
    </location>
</feature>
<evidence type="ECO:0000256" key="4">
    <source>
        <dbReference type="ARBA" id="ARBA00022801"/>
    </source>
</evidence>
<keyword evidence="13" id="KW-1185">Reference proteome</keyword>
<evidence type="ECO:0000259" key="11">
    <source>
        <dbReference type="PROSITE" id="PS50990"/>
    </source>
</evidence>
<feature type="transmembrane region" description="Helical" evidence="8">
    <location>
        <begin position="304"/>
        <end position="321"/>
    </location>
</feature>
<dbReference type="PROSITE" id="PS50929">
    <property type="entry name" value="ABC_TM1F"/>
    <property type="match status" value="1"/>
</dbReference>
<dbReference type="InterPro" id="IPR039421">
    <property type="entry name" value="Type_1_exporter"/>
</dbReference>
<dbReference type="InterPro" id="IPR011527">
    <property type="entry name" value="ABC1_TM_dom"/>
</dbReference>
<dbReference type="InterPro" id="IPR036640">
    <property type="entry name" value="ABC1_TM_sf"/>
</dbReference>
<dbReference type="InterPro" id="IPR003593">
    <property type="entry name" value="AAA+_ATPase"/>
</dbReference>
<feature type="domain" description="ABC transmembrane type-1" evidence="10">
    <location>
        <begin position="167"/>
        <end position="446"/>
    </location>
</feature>
<feature type="transmembrane region" description="Helical" evidence="8">
    <location>
        <begin position="167"/>
        <end position="190"/>
    </location>
</feature>
<evidence type="ECO:0000256" key="1">
    <source>
        <dbReference type="ARBA" id="ARBA00004651"/>
    </source>
</evidence>
<dbReference type="SUPFAM" id="SSF90123">
    <property type="entry name" value="ABC transporter transmembrane region"/>
    <property type="match status" value="1"/>
</dbReference>
<dbReference type="CDD" id="cd18587">
    <property type="entry name" value="ABC_6TM_LapB_like"/>
    <property type="match status" value="1"/>
</dbReference>
<dbReference type="InterPro" id="IPR027417">
    <property type="entry name" value="P-loop_NTPase"/>
</dbReference>
<comment type="caution">
    <text evidence="12">The sequence shown here is derived from an EMBL/GenBank/DDBJ whole genome shotgun (WGS) entry which is preliminary data.</text>
</comment>
<feature type="domain" description="ABC transporter" evidence="9">
    <location>
        <begin position="480"/>
        <end position="712"/>
    </location>
</feature>
<comment type="subcellular location">
    <subcellularLocation>
        <location evidence="1">Cell membrane</location>
        <topology evidence="1">Multi-pass membrane protein</topology>
    </subcellularLocation>
</comment>
<dbReference type="PROSITE" id="PS50990">
    <property type="entry name" value="PEPTIDASE_C39"/>
    <property type="match status" value="1"/>
</dbReference>
<dbReference type="Gene3D" id="3.40.50.300">
    <property type="entry name" value="P-loop containing nucleotide triphosphate hydrolases"/>
    <property type="match status" value="1"/>
</dbReference>
<dbReference type="GO" id="GO:0006508">
    <property type="term" value="P:proteolysis"/>
    <property type="evidence" value="ECO:0007669"/>
    <property type="project" value="InterPro"/>
</dbReference>
<evidence type="ECO:0000256" key="2">
    <source>
        <dbReference type="ARBA" id="ARBA00022692"/>
    </source>
</evidence>
<evidence type="ECO:0000256" key="7">
    <source>
        <dbReference type="ARBA" id="ARBA00023136"/>
    </source>
</evidence>
<evidence type="ECO:0000259" key="10">
    <source>
        <dbReference type="PROSITE" id="PS50929"/>
    </source>
</evidence>
<keyword evidence="7 8" id="KW-0472">Membrane</keyword>
<dbReference type="SMART" id="SM00382">
    <property type="entry name" value="AAA"/>
    <property type="match status" value="1"/>
</dbReference>
<dbReference type="GO" id="GO:0015421">
    <property type="term" value="F:ABC-type oligopeptide transporter activity"/>
    <property type="evidence" value="ECO:0007669"/>
    <property type="project" value="TreeGrafter"/>
</dbReference>
<evidence type="ECO:0000256" key="5">
    <source>
        <dbReference type="ARBA" id="ARBA00022840"/>
    </source>
</evidence>